<organism evidence="1 2">
    <name type="scientific">Nostoc minutum NIES-26</name>
    <dbReference type="NCBI Taxonomy" id="1844469"/>
    <lineage>
        <taxon>Bacteria</taxon>
        <taxon>Bacillati</taxon>
        <taxon>Cyanobacteriota</taxon>
        <taxon>Cyanophyceae</taxon>
        <taxon>Nostocales</taxon>
        <taxon>Nostocaceae</taxon>
        <taxon>Nostoc</taxon>
    </lineage>
</organism>
<keyword evidence="2" id="KW-1185">Reference proteome</keyword>
<comment type="caution">
    <text evidence="1">The sequence shown here is derived from an EMBL/GenBank/DDBJ whole genome shotgun (WGS) entry which is preliminary data.</text>
</comment>
<evidence type="ECO:0000313" key="2">
    <source>
        <dbReference type="Proteomes" id="UP000252107"/>
    </source>
</evidence>
<dbReference type="Proteomes" id="UP000252107">
    <property type="component" value="Unassembled WGS sequence"/>
</dbReference>
<evidence type="ECO:0000313" key="1">
    <source>
        <dbReference type="EMBL" id="RCJ18474.1"/>
    </source>
</evidence>
<reference evidence="1" key="1">
    <citation type="submission" date="2016-04" db="EMBL/GenBank/DDBJ databases">
        <authorList>
            <person name="Tabuchi Yagui T.R."/>
        </authorList>
    </citation>
    <scope>NUCLEOTIDE SEQUENCE [LARGE SCALE GENOMIC DNA]</scope>
    <source>
        <strain evidence="1">NIES-26</strain>
    </source>
</reference>
<dbReference type="EMBL" id="LXQD01000348">
    <property type="protein sequence ID" value="RCJ18474.1"/>
    <property type="molecule type" value="Genomic_DNA"/>
</dbReference>
<proteinExistence type="predicted"/>
<accession>A0A367Q587</accession>
<name>A0A367Q587_9NOSO</name>
<sequence length="192" mass="21588">MTQSVFAQQAPSSFNCNTIDEQALAQAELYKHIEAQAQTIAPTLDLLTDRDRRIIATIIERTPEEIKTIWIEAGITVWVQFVDGGRLAFDRNWFAIKVQEVKATLPETPRERNERLSSELEAACIKFGLTHGQIDWLSFSTTLYLNRLCIGFIGYNRANQWYSRRNQLGGSRTADSVDAAIASLGVRQPVAA</sequence>
<protein>
    <submittedName>
        <fullName evidence="1">Uncharacterized protein</fullName>
    </submittedName>
</protein>
<dbReference type="AlphaFoldDB" id="A0A367Q587"/>
<gene>
    <name evidence="1" type="ORF">A6770_33105</name>
</gene>